<feature type="domain" description="TMC" evidence="8">
    <location>
        <begin position="90"/>
        <end position="182"/>
    </location>
</feature>
<dbReference type="InterPro" id="IPR012496">
    <property type="entry name" value="TMC_dom"/>
</dbReference>
<feature type="transmembrane region" description="Helical" evidence="7">
    <location>
        <begin position="137"/>
        <end position="155"/>
    </location>
</feature>
<feature type="compositionally biased region" description="Polar residues" evidence="6">
    <location>
        <begin position="549"/>
        <end position="565"/>
    </location>
</feature>
<evidence type="ECO:0000256" key="1">
    <source>
        <dbReference type="ARBA" id="ARBA00004141"/>
    </source>
</evidence>
<dbReference type="AlphaFoldDB" id="A0AAV8XQS2"/>
<keyword evidence="4 7" id="KW-1133">Transmembrane helix</keyword>
<name>A0AAV8XQS2_9CUCU</name>
<dbReference type="EMBL" id="JAPWTK010000376">
    <property type="protein sequence ID" value="KAJ8941378.1"/>
    <property type="molecule type" value="Genomic_DNA"/>
</dbReference>
<dbReference type="Proteomes" id="UP001162162">
    <property type="component" value="Unassembled WGS sequence"/>
</dbReference>
<protein>
    <recommendedName>
        <fullName evidence="8">TMC domain-containing protein</fullName>
    </recommendedName>
</protein>
<feature type="transmembrane region" description="Helical" evidence="7">
    <location>
        <begin position="247"/>
        <end position="269"/>
    </location>
</feature>
<evidence type="ECO:0000259" key="8">
    <source>
        <dbReference type="Pfam" id="PF07810"/>
    </source>
</evidence>
<evidence type="ECO:0000256" key="3">
    <source>
        <dbReference type="ARBA" id="ARBA00022692"/>
    </source>
</evidence>
<reference evidence="9" key="1">
    <citation type="journal article" date="2023" name="Insect Mol. Biol.">
        <title>Genome sequencing provides insights into the evolution of gene families encoding plant cell wall-degrading enzymes in longhorned beetles.</title>
        <authorList>
            <person name="Shin N.R."/>
            <person name="Okamura Y."/>
            <person name="Kirsch R."/>
            <person name="Pauchet Y."/>
        </authorList>
    </citation>
    <scope>NUCLEOTIDE SEQUENCE</scope>
    <source>
        <strain evidence="9">AMC_N1</strain>
    </source>
</reference>
<feature type="transmembrane region" description="Helical" evidence="7">
    <location>
        <begin position="187"/>
        <end position="210"/>
    </location>
</feature>
<evidence type="ECO:0000313" key="9">
    <source>
        <dbReference type="EMBL" id="KAJ8941378.1"/>
    </source>
</evidence>
<keyword evidence="3 7" id="KW-0812">Transmembrane</keyword>
<feature type="region of interest" description="Disordered" evidence="6">
    <location>
        <begin position="396"/>
        <end position="439"/>
    </location>
</feature>
<sequence length="605" mass="68792">MSEVLDHENASYIVENTFETFKTAIMSLLNNISRQYNETVDNELLNIYKDVNTTIAWFQETTVPVLPNVTTFSSYDVSSSTILLPFQPTLLTYSTTALGIFVRGMNRCWCWDLEKKFPQYGDFKVAENILHLVNNQGMVWMGMFFSPGLVVLNVIKLHIMMYFRAWAVLTCNVPHEVIFRASRSNNFYYALLLMMLFLCVLPVGYAIVWIKPSYHCGPFSNYQRIFHIFTETIRNTLPETFQKALDYIASPGIIIPLLVLLILIIYYLISLTGALREANEDLKVKTLVKVEQLQLFDFIKIDNYILDSVTQRETEERRKMFQIVDRRRGGSGESNELANTPFAKWKKILGTLPTGKSFDDTPRQESEDIPQAFKQEKVESKNKDFFSKLIKKALGKTSTSEDEEPNIEDGTDTELHESLPDDSVMSRQHKPVRPSLSWGNSDFSSAVNKIIKKNPSTSKASRQDSGSSVWSDNIPVITISKTESAENILDDDGTTVEEKTKSKARGSDFAKFKPKIKELERNLTENKIIKAVAEEDVATASTVLDYPHEQSNNKFDDQSQISSISGEEKLGTEDMLTDKSSSDDTEYKEVSVNTVLKSPHVNEEK</sequence>
<comment type="caution">
    <text evidence="9">The sequence shown here is derived from an EMBL/GenBank/DDBJ whole genome shotgun (WGS) entry which is preliminary data.</text>
</comment>
<comment type="similarity">
    <text evidence="2">Belongs to the TMC family.</text>
</comment>
<keyword evidence="10" id="KW-1185">Reference proteome</keyword>
<dbReference type="PANTHER" id="PTHR23302:SF40">
    <property type="entry name" value="TRANSMEMBRANE CHANNEL-LIKE PROTEIN"/>
    <property type="match status" value="1"/>
</dbReference>
<dbReference type="GO" id="GO:0008381">
    <property type="term" value="F:mechanosensitive monoatomic ion channel activity"/>
    <property type="evidence" value="ECO:0007669"/>
    <property type="project" value="TreeGrafter"/>
</dbReference>
<gene>
    <name evidence="9" type="ORF">NQ318_003631</name>
</gene>
<accession>A0AAV8XQS2</accession>
<comment type="subcellular location">
    <subcellularLocation>
        <location evidence="1">Membrane</location>
        <topology evidence="1">Multi-pass membrane protein</topology>
    </subcellularLocation>
</comment>
<feature type="compositionally biased region" description="Acidic residues" evidence="6">
    <location>
        <begin position="400"/>
        <end position="412"/>
    </location>
</feature>
<dbReference type="GO" id="GO:0005886">
    <property type="term" value="C:plasma membrane"/>
    <property type="evidence" value="ECO:0007669"/>
    <property type="project" value="InterPro"/>
</dbReference>
<feature type="region of interest" description="Disordered" evidence="6">
    <location>
        <begin position="354"/>
        <end position="375"/>
    </location>
</feature>
<dbReference type="Pfam" id="PF07810">
    <property type="entry name" value="TMC"/>
    <property type="match status" value="1"/>
</dbReference>
<evidence type="ECO:0000313" key="10">
    <source>
        <dbReference type="Proteomes" id="UP001162162"/>
    </source>
</evidence>
<evidence type="ECO:0000256" key="4">
    <source>
        <dbReference type="ARBA" id="ARBA00022989"/>
    </source>
</evidence>
<feature type="compositionally biased region" description="Basic and acidic residues" evidence="6">
    <location>
        <begin position="566"/>
        <end position="589"/>
    </location>
</feature>
<evidence type="ECO:0000256" key="5">
    <source>
        <dbReference type="ARBA" id="ARBA00023136"/>
    </source>
</evidence>
<feature type="compositionally biased region" description="Basic and acidic residues" evidence="6">
    <location>
        <begin position="357"/>
        <end position="366"/>
    </location>
</feature>
<dbReference type="InterPro" id="IPR038900">
    <property type="entry name" value="TMC"/>
</dbReference>
<keyword evidence="5 7" id="KW-0472">Membrane</keyword>
<evidence type="ECO:0000256" key="7">
    <source>
        <dbReference type="SAM" id="Phobius"/>
    </source>
</evidence>
<dbReference type="PANTHER" id="PTHR23302">
    <property type="entry name" value="TRANSMEMBRANE CHANNEL-RELATED"/>
    <property type="match status" value="1"/>
</dbReference>
<evidence type="ECO:0000256" key="6">
    <source>
        <dbReference type="SAM" id="MobiDB-lite"/>
    </source>
</evidence>
<feature type="region of interest" description="Disordered" evidence="6">
    <location>
        <begin position="547"/>
        <end position="605"/>
    </location>
</feature>
<proteinExistence type="inferred from homology"/>
<organism evidence="9 10">
    <name type="scientific">Aromia moschata</name>
    <dbReference type="NCBI Taxonomy" id="1265417"/>
    <lineage>
        <taxon>Eukaryota</taxon>
        <taxon>Metazoa</taxon>
        <taxon>Ecdysozoa</taxon>
        <taxon>Arthropoda</taxon>
        <taxon>Hexapoda</taxon>
        <taxon>Insecta</taxon>
        <taxon>Pterygota</taxon>
        <taxon>Neoptera</taxon>
        <taxon>Endopterygota</taxon>
        <taxon>Coleoptera</taxon>
        <taxon>Polyphaga</taxon>
        <taxon>Cucujiformia</taxon>
        <taxon>Chrysomeloidea</taxon>
        <taxon>Cerambycidae</taxon>
        <taxon>Cerambycinae</taxon>
        <taxon>Callichromatini</taxon>
        <taxon>Aromia</taxon>
    </lineage>
</organism>
<evidence type="ECO:0000256" key="2">
    <source>
        <dbReference type="ARBA" id="ARBA00006510"/>
    </source>
</evidence>